<dbReference type="STRING" id="570519.SAMN04488116_1773"/>
<keyword evidence="2" id="KW-0418">Kinase</keyword>
<sequence length="194" mass="22632">MDSETFLRLKAFFPQVIMTEEEENHFKSLWSVKTFNQYDLITEAGSVERYFYFVLEGVQAIYILNEKGEKVVLGFSYSGSPSGAFDSFIKKQPSDTFLEALKPSKMLAISYGDYQSLFQNYPDFYAWGHEFFQNILFGRLSREVELLTLSAEQRYKAFMQRCPDELKVIPQKYLASYLNMTPETFSRLRSSASY</sequence>
<dbReference type="EMBL" id="FQWL01000002">
    <property type="protein sequence ID" value="SHG56175.1"/>
    <property type="molecule type" value="Genomic_DNA"/>
</dbReference>
<dbReference type="RefSeq" id="WP_073178463.1">
    <property type="nucleotide sequence ID" value="NZ_FQWL01000002.1"/>
</dbReference>
<dbReference type="OrthoDB" id="792939at2"/>
<protein>
    <submittedName>
        <fullName evidence="2">cAMP-binding domain of CRP or a regulatory subunit of cAMP-dependent protein kinases</fullName>
    </submittedName>
</protein>
<keyword evidence="3" id="KW-1185">Reference proteome</keyword>
<dbReference type="AlphaFoldDB" id="A0A1M5KTV7"/>
<reference evidence="3" key="1">
    <citation type="submission" date="2016-11" db="EMBL/GenBank/DDBJ databases">
        <authorList>
            <person name="Varghese N."/>
            <person name="Submissions S."/>
        </authorList>
    </citation>
    <scope>NUCLEOTIDE SEQUENCE [LARGE SCALE GENOMIC DNA]</scope>
    <source>
        <strain evidence="3">DSM 22638</strain>
    </source>
</reference>
<organism evidence="2 3">
    <name type="scientific">Flagellimonas flava</name>
    <dbReference type="NCBI Taxonomy" id="570519"/>
    <lineage>
        <taxon>Bacteria</taxon>
        <taxon>Pseudomonadati</taxon>
        <taxon>Bacteroidota</taxon>
        <taxon>Flavobacteriia</taxon>
        <taxon>Flavobacteriales</taxon>
        <taxon>Flavobacteriaceae</taxon>
        <taxon>Flagellimonas</taxon>
    </lineage>
</organism>
<dbReference type="PROSITE" id="PS50042">
    <property type="entry name" value="CNMP_BINDING_3"/>
    <property type="match status" value="1"/>
</dbReference>
<feature type="domain" description="Cyclic nucleotide-binding" evidence="1">
    <location>
        <begin position="33"/>
        <end position="118"/>
    </location>
</feature>
<dbReference type="GO" id="GO:0016301">
    <property type="term" value="F:kinase activity"/>
    <property type="evidence" value="ECO:0007669"/>
    <property type="project" value="UniProtKB-KW"/>
</dbReference>
<dbReference type="InterPro" id="IPR018490">
    <property type="entry name" value="cNMP-bd_dom_sf"/>
</dbReference>
<dbReference type="SUPFAM" id="SSF51206">
    <property type="entry name" value="cAMP-binding domain-like"/>
    <property type="match status" value="1"/>
</dbReference>
<dbReference type="CDD" id="cd00038">
    <property type="entry name" value="CAP_ED"/>
    <property type="match status" value="1"/>
</dbReference>
<accession>A0A1M5KTV7</accession>
<name>A0A1M5KTV7_9FLAO</name>
<dbReference type="Proteomes" id="UP000184532">
    <property type="component" value="Unassembled WGS sequence"/>
</dbReference>
<dbReference type="Pfam" id="PF00027">
    <property type="entry name" value="cNMP_binding"/>
    <property type="match status" value="1"/>
</dbReference>
<keyword evidence="2" id="KW-0808">Transferase</keyword>
<dbReference type="InterPro" id="IPR000595">
    <property type="entry name" value="cNMP-bd_dom"/>
</dbReference>
<gene>
    <name evidence="2" type="ORF">SAMN04488116_1773</name>
</gene>
<evidence type="ECO:0000313" key="3">
    <source>
        <dbReference type="Proteomes" id="UP000184532"/>
    </source>
</evidence>
<proteinExistence type="predicted"/>
<evidence type="ECO:0000259" key="1">
    <source>
        <dbReference type="PROSITE" id="PS50042"/>
    </source>
</evidence>
<dbReference type="InterPro" id="IPR014710">
    <property type="entry name" value="RmlC-like_jellyroll"/>
</dbReference>
<evidence type="ECO:0000313" key="2">
    <source>
        <dbReference type="EMBL" id="SHG56175.1"/>
    </source>
</evidence>
<dbReference type="Gene3D" id="2.60.120.10">
    <property type="entry name" value="Jelly Rolls"/>
    <property type="match status" value="1"/>
</dbReference>